<dbReference type="InterPro" id="IPR007044">
    <property type="entry name" value="Cyclodeamin/CycHdrlase"/>
</dbReference>
<protein>
    <submittedName>
        <fullName evidence="2">Formiminotetrahydrofolate cyclodeaminase</fullName>
    </submittedName>
</protein>
<dbReference type="GO" id="GO:0003824">
    <property type="term" value="F:catalytic activity"/>
    <property type="evidence" value="ECO:0007669"/>
    <property type="project" value="InterPro"/>
</dbReference>
<evidence type="ECO:0000259" key="1">
    <source>
        <dbReference type="Pfam" id="PF04961"/>
    </source>
</evidence>
<dbReference type="Gene3D" id="1.20.120.680">
    <property type="entry name" value="Formiminotetrahydrofolate cyclodeaminase monomer, up-and-down helical bundle"/>
    <property type="match status" value="1"/>
</dbReference>
<evidence type="ECO:0000313" key="3">
    <source>
        <dbReference type="Proteomes" id="UP000520767"/>
    </source>
</evidence>
<accession>A0A7W7VEX2</accession>
<gene>
    <name evidence="2" type="ORF">FHR82_003934</name>
</gene>
<dbReference type="InterPro" id="IPR036178">
    <property type="entry name" value="Formintransfe-cycloase-like_sf"/>
</dbReference>
<dbReference type="EMBL" id="JACHJQ010000004">
    <property type="protein sequence ID" value="MBB4907692.1"/>
    <property type="molecule type" value="Genomic_DNA"/>
</dbReference>
<reference evidence="2 3" key="1">
    <citation type="submission" date="2020-08" db="EMBL/GenBank/DDBJ databases">
        <title>Genomic Encyclopedia of Type Strains, Phase III (KMG-III): the genomes of soil and plant-associated and newly described type strains.</title>
        <authorList>
            <person name="Whitman W."/>
        </authorList>
    </citation>
    <scope>NUCLEOTIDE SEQUENCE [LARGE SCALE GENOMIC DNA]</scope>
    <source>
        <strain evidence="2 3">CECT 8960</strain>
    </source>
</reference>
<dbReference type="SUPFAM" id="SSF101262">
    <property type="entry name" value="Methenyltetrahydrofolate cyclohydrolase-like"/>
    <property type="match status" value="1"/>
</dbReference>
<dbReference type="AlphaFoldDB" id="A0A7W7VEX2"/>
<dbReference type="RefSeq" id="WP_184811850.1">
    <property type="nucleotide sequence ID" value="NZ_JACHJQ010000004.1"/>
</dbReference>
<organism evidence="2 3">
    <name type="scientific">Actinophytocola algeriensis</name>
    <dbReference type="NCBI Taxonomy" id="1768010"/>
    <lineage>
        <taxon>Bacteria</taxon>
        <taxon>Bacillati</taxon>
        <taxon>Actinomycetota</taxon>
        <taxon>Actinomycetes</taxon>
        <taxon>Pseudonocardiales</taxon>
        <taxon>Pseudonocardiaceae</taxon>
    </lineage>
</organism>
<comment type="caution">
    <text evidence="2">The sequence shown here is derived from an EMBL/GenBank/DDBJ whole genome shotgun (WGS) entry which is preliminary data.</text>
</comment>
<proteinExistence type="predicted"/>
<sequence>MKSFLDAVAARTAAPGGGAVAATTAAAAAALVAMAARFSDDEPVATTADGLRADLLRLAEADAAAYTEYLAAKGAARKAALRKATEVPKDIAAAASRVAELARDLVARGNPNLTGDARVAEVLAEASATAATVLVDINTGG</sequence>
<evidence type="ECO:0000313" key="2">
    <source>
        <dbReference type="EMBL" id="MBB4907692.1"/>
    </source>
</evidence>
<dbReference type="Proteomes" id="UP000520767">
    <property type="component" value="Unassembled WGS sequence"/>
</dbReference>
<feature type="domain" description="Cyclodeaminase/cyclohydrolase" evidence="1">
    <location>
        <begin position="2"/>
        <end position="140"/>
    </location>
</feature>
<keyword evidence="3" id="KW-1185">Reference proteome</keyword>
<name>A0A7W7VEX2_9PSEU</name>
<dbReference type="Pfam" id="PF04961">
    <property type="entry name" value="FTCD_C"/>
    <property type="match status" value="1"/>
</dbReference>